<dbReference type="AlphaFoldDB" id="A0A4P9YUV6"/>
<gene>
    <name evidence="1" type="ORF">SYNPS1DRAFT_30415</name>
</gene>
<reference evidence="2" key="1">
    <citation type="journal article" date="2018" name="Nat. Microbiol.">
        <title>Leveraging single-cell genomics to expand the fungal tree of life.</title>
        <authorList>
            <person name="Ahrendt S.R."/>
            <person name="Quandt C.A."/>
            <person name="Ciobanu D."/>
            <person name="Clum A."/>
            <person name="Salamov A."/>
            <person name="Andreopoulos B."/>
            <person name="Cheng J.F."/>
            <person name="Woyke T."/>
            <person name="Pelin A."/>
            <person name="Henrissat B."/>
            <person name="Reynolds N.K."/>
            <person name="Benny G.L."/>
            <person name="Smith M.E."/>
            <person name="James T.Y."/>
            <person name="Grigoriev I.V."/>
        </authorList>
    </citation>
    <scope>NUCLEOTIDE SEQUENCE [LARGE SCALE GENOMIC DNA]</scope>
    <source>
        <strain evidence="2">Benny S71-1</strain>
    </source>
</reference>
<protein>
    <submittedName>
        <fullName evidence="1">Uncharacterized protein</fullName>
    </submittedName>
</protein>
<dbReference type="OrthoDB" id="10643909at2759"/>
<dbReference type="Proteomes" id="UP000278143">
    <property type="component" value="Unassembled WGS sequence"/>
</dbReference>
<organism evidence="1 2">
    <name type="scientific">Syncephalis pseudoplumigaleata</name>
    <dbReference type="NCBI Taxonomy" id="1712513"/>
    <lineage>
        <taxon>Eukaryota</taxon>
        <taxon>Fungi</taxon>
        <taxon>Fungi incertae sedis</taxon>
        <taxon>Zoopagomycota</taxon>
        <taxon>Zoopagomycotina</taxon>
        <taxon>Zoopagomycetes</taxon>
        <taxon>Zoopagales</taxon>
        <taxon>Piptocephalidaceae</taxon>
        <taxon>Syncephalis</taxon>
    </lineage>
</organism>
<sequence length="170" mass="19122">MAKYMYAKRGLSDEELLGEVRAISQLIISTYLRGMDEVALRIAGCEILGVDHTTNEDLAPLWTYGSMPEGPPEGHRTAEEEPEHALYASLAEEGSSTMQEEDANEAYWAYITGIVDSVRAALYSGPPRYKAKPLVQQYRVSAHVYAIRHPDYLPSFRRIPSDILENWVSE</sequence>
<dbReference type="EMBL" id="KZ990656">
    <property type="protein sequence ID" value="RKP23823.1"/>
    <property type="molecule type" value="Genomic_DNA"/>
</dbReference>
<keyword evidence="2" id="KW-1185">Reference proteome</keyword>
<name>A0A4P9YUV6_9FUNG</name>
<evidence type="ECO:0000313" key="1">
    <source>
        <dbReference type="EMBL" id="RKP23823.1"/>
    </source>
</evidence>
<evidence type="ECO:0000313" key="2">
    <source>
        <dbReference type="Proteomes" id="UP000278143"/>
    </source>
</evidence>
<proteinExistence type="predicted"/>
<accession>A0A4P9YUV6</accession>